<accession>V4PIP9</accession>
<dbReference type="Proteomes" id="UP000017837">
    <property type="component" value="Unassembled WGS sequence"/>
</dbReference>
<dbReference type="STRING" id="1121022.GCA_000376105_00081"/>
<comment type="caution">
    <text evidence="1">The sequence shown here is derived from an EMBL/GenBank/DDBJ whole genome shotgun (WGS) entry which is preliminary data.</text>
</comment>
<dbReference type="RefSeq" id="WP_018079768.1">
    <property type="nucleotide sequence ID" value="NZ_AQWM01000001.1"/>
</dbReference>
<dbReference type="OrthoDB" id="7522752at2"/>
<organism evidence="1 2">
    <name type="scientific">Asticcacaulis benevestitus DSM 16100 = ATCC BAA-896</name>
    <dbReference type="NCBI Taxonomy" id="1121022"/>
    <lineage>
        <taxon>Bacteria</taxon>
        <taxon>Pseudomonadati</taxon>
        <taxon>Pseudomonadota</taxon>
        <taxon>Alphaproteobacteria</taxon>
        <taxon>Caulobacterales</taxon>
        <taxon>Caulobacteraceae</taxon>
        <taxon>Asticcacaulis</taxon>
    </lineage>
</organism>
<dbReference type="InterPro" id="IPR036465">
    <property type="entry name" value="vWFA_dom_sf"/>
</dbReference>
<dbReference type="eggNOG" id="COG4961">
    <property type="taxonomic scope" value="Bacteria"/>
</dbReference>
<evidence type="ECO:0000313" key="1">
    <source>
        <dbReference type="EMBL" id="ESQ93832.1"/>
    </source>
</evidence>
<name>V4PIP9_9CAUL</name>
<dbReference type="PATRIC" id="fig|1121022.4.peg.765"/>
<protein>
    <recommendedName>
        <fullName evidence="3">VWFA domain-containing protein</fullName>
    </recommendedName>
</protein>
<dbReference type="AlphaFoldDB" id="V4PIP9"/>
<reference evidence="1 2" key="1">
    <citation type="journal article" date="2014" name="Nature">
        <title>Sequential evolution of bacterial morphology by co-option of a developmental regulator.</title>
        <authorList>
            <person name="Jiang C."/>
            <person name="Brown P.J."/>
            <person name="Ducret A."/>
            <person name="Brun Y.V."/>
        </authorList>
    </citation>
    <scope>NUCLEOTIDE SEQUENCE [LARGE SCALE GENOMIC DNA]</scope>
    <source>
        <strain evidence="1 2">DSM 16100</strain>
    </source>
</reference>
<proteinExistence type="predicted"/>
<dbReference type="Gene3D" id="3.40.50.410">
    <property type="entry name" value="von Willebrand factor, type A domain"/>
    <property type="match status" value="1"/>
</dbReference>
<keyword evidence="2" id="KW-1185">Reference proteome</keyword>
<dbReference type="EMBL" id="AWGB01000006">
    <property type="protein sequence ID" value="ESQ93832.1"/>
    <property type="molecule type" value="Genomic_DNA"/>
</dbReference>
<gene>
    <name evidence="1" type="ORF">ABENE_03875</name>
</gene>
<sequence length="340" mass="36818">MKTGTLITSTVTVTANYKPYMLGLFGFSTLPIAVTSKSLVSMPPFIDFYLLLDNTPSMGLGATVADMNKLIAATKNAPVDPSCAFACHETGPFTASHKATIPERYGLAKTLGVTMRIDVVREATQKLMTTAESTERTPDQYRMAIYDFGGAADVIDQQNPVARQISKLQANLVQSAIDAKALDLMTIPYQNYNSDRQTNFKSTLTSMDKLIPKTGDGMTSSNPQKVLFFVSDGLNDGYDCASSGCRRIAPIDTAICTTMKSRGVRIAVLYTTYQPVPTDVFFMGNVQKFLPPKANPSQLATQMEACASPGLYFEVGPNQGISQAMTALFNKVVSVVRINS</sequence>
<evidence type="ECO:0000313" key="2">
    <source>
        <dbReference type="Proteomes" id="UP000017837"/>
    </source>
</evidence>
<evidence type="ECO:0008006" key="3">
    <source>
        <dbReference type="Google" id="ProtNLM"/>
    </source>
</evidence>